<dbReference type="STRING" id="714943.Mucpa_5057"/>
<dbReference type="Proteomes" id="UP000002774">
    <property type="component" value="Chromosome"/>
</dbReference>
<evidence type="ECO:0000259" key="4">
    <source>
        <dbReference type="PROSITE" id="PS50995"/>
    </source>
</evidence>
<dbReference type="SMART" id="SM00347">
    <property type="entry name" value="HTH_MARR"/>
    <property type="match status" value="1"/>
</dbReference>
<dbReference type="Pfam" id="PF12802">
    <property type="entry name" value="MarR_2"/>
    <property type="match status" value="1"/>
</dbReference>
<dbReference type="GO" id="GO:0003677">
    <property type="term" value="F:DNA binding"/>
    <property type="evidence" value="ECO:0007669"/>
    <property type="project" value="UniProtKB-KW"/>
</dbReference>
<protein>
    <submittedName>
        <fullName evidence="5">Regulatory protein MarR</fullName>
    </submittedName>
</protein>
<evidence type="ECO:0000256" key="1">
    <source>
        <dbReference type="ARBA" id="ARBA00023015"/>
    </source>
</evidence>
<dbReference type="RefSeq" id="WP_008510169.1">
    <property type="nucleotide sequence ID" value="NZ_CM001403.1"/>
</dbReference>
<dbReference type="GO" id="GO:0003700">
    <property type="term" value="F:DNA-binding transcription factor activity"/>
    <property type="evidence" value="ECO:0007669"/>
    <property type="project" value="InterPro"/>
</dbReference>
<reference evidence="5" key="1">
    <citation type="submission" date="2011-09" db="EMBL/GenBank/DDBJ databases">
        <title>The permanent draft genome of Mucilaginibacter paludis DSM 18603.</title>
        <authorList>
            <consortium name="US DOE Joint Genome Institute (JGI-PGF)"/>
            <person name="Lucas S."/>
            <person name="Han J."/>
            <person name="Lapidus A."/>
            <person name="Bruce D."/>
            <person name="Goodwin L."/>
            <person name="Pitluck S."/>
            <person name="Peters L."/>
            <person name="Kyrpides N."/>
            <person name="Mavromatis K."/>
            <person name="Ivanova N."/>
            <person name="Mikhailova N."/>
            <person name="Held B."/>
            <person name="Detter J.C."/>
            <person name="Tapia R."/>
            <person name="Han C."/>
            <person name="Land M."/>
            <person name="Hauser L."/>
            <person name="Markowitz V."/>
            <person name="Cheng J.-F."/>
            <person name="Hugenholtz P."/>
            <person name="Woyke T."/>
            <person name="Wu D."/>
            <person name="Tindall B."/>
            <person name="Brambilla E."/>
            <person name="Klenk H.-P."/>
            <person name="Eisen J.A."/>
        </authorList>
    </citation>
    <scope>NUCLEOTIDE SEQUENCE [LARGE SCALE GENOMIC DNA]</scope>
    <source>
        <strain evidence="5">DSM 18603</strain>
    </source>
</reference>
<dbReference type="PANTHER" id="PTHR42756">
    <property type="entry name" value="TRANSCRIPTIONAL REGULATOR, MARR"/>
    <property type="match status" value="1"/>
</dbReference>
<dbReference type="PANTHER" id="PTHR42756:SF1">
    <property type="entry name" value="TRANSCRIPTIONAL REPRESSOR OF EMRAB OPERON"/>
    <property type="match status" value="1"/>
</dbReference>
<dbReference type="EMBL" id="CM001403">
    <property type="protein sequence ID" value="EHQ29135.1"/>
    <property type="molecule type" value="Genomic_DNA"/>
</dbReference>
<keyword evidence="1" id="KW-0805">Transcription regulation</keyword>
<organism evidence="5 6">
    <name type="scientific">Mucilaginibacter paludis DSM 18603</name>
    <dbReference type="NCBI Taxonomy" id="714943"/>
    <lineage>
        <taxon>Bacteria</taxon>
        <taxon>Pseudomonadati</taxon>
        <taxon>Bacteroidota</taxon>
        <taxon>Sphingobacteriia</taxon>
        <taxon>Sphingobacteriales</taxon>
        <taxon>Sphingobacteriaceae</taxon>
        <taxon>Mucilaginibacter</taxon>
    </lineage>
</organism>
<dbReference type="OrthoDB" id="9814496at2"/>
<evidence type="ECO:0000256" key="2">
    <source>
        <dbReference type="ARBA" id="ARBA00023125"/>
    </source>
</evidence>
<dbReference type="SUPFAM" id="SSF46785">
    <property type="entry name" value="Winged helix' DNA-binding domain"/>
    <property type="match status" value="1"/>
</dbReference>
<dbReference type="HOGENOM" id="CLU_1804006_0_0_10"/>
<dbReference type="PROSITE" id="PS50995">
    <property type="entry name" value="HTH_MARR_2"/>
    <property type="match status" value="1"/>
</dbReference>
<evidence type="ECO:0000313" key="6">
    <source>
        <dbReference type="Proteomes" id="UP000002774"/>
    </source>
</evidence>
<dbReference type="AlphaFoldDB" id="H1YAL5"/>
<accession>H1YAL5</accession>
<dbReference type="Gene3D" id="1.10.10.10">
    <property type="entry name" value="Winged helix-like DNA-binding domain superfamily/Winged helix DNA-binding domain"/>
    <property type="match status" value="1"/>
</dbReference>
<evidence type="ECO:0000256" key="3">
    <source>
        <dbReference type="ARBA" id="ARBA00023163"/>
    </source>
</evidence>
<keyword evidence="2" id="KW-0238">DNA-binding</keyword>
<sequence length="143" mass="16569">MERPQLIARNLRQIDYLYTKKLSKELSAIHVNNHFEVLLVLAKQVHPLTQNQLAQLLHLDKSRMANIVFQLEEHQLVSVEVNPADRRQHYVTLSPYALSAMPDIETKVQQINDMAEAGISQEKLDVFFEVVETIRQNLVKRSV</sequence>
<evidence type="ECO:0000313" key="5">
    <source>
        <dbReference type="EMBL" id="EHQ29135.1"/>
    </source>
</evidence>
<feature type="domain" description="HTH marR-type" evidence="4">
    <location>
        <begin position="1"/>
        <end position="136"/>
    </location>
</feature>
<gene>
    <name evidence="5" type="ORF">Mucpa_5057</name>
</gene>
<dbReference type="InterPro" id="IPR036390">
    <property type="entry name" value="WH_DNA-bd_sf"/>
</dbReference>
<keyword evidence="3" id="KW-0804">Transcription</keyword>
<dbReference type="InterPro" id="IPR000835">
    <property type="entry name" value="HTH_MarR-typ"/>
</dbReference>
<keyword evidence="6" id="KW-1185">Reference proteome</keyword>
<dbReference type="InterPro" id="IPR036388">
    <property type="entry name" value="WH-like_DNA-bd_sf"/>
</dbReference>
<proteinExistence type="predicted"/>
<name>H1YAL5_9SPHI</name>